<dbReference type="PANTHER" id="PTHR10030">
    <property type="entry name" value="ALPHA-L-FUCOSIDASE"/>
    <property type="match status" value="1"/>
</dbReference>
<dbReference type="PIRSF" id="PIRSF001092">
    <property type="entry name" value="Alpha-L-fucosidase"/>
    <property type="match status" value="1"/>
</dbReference>
<sequence>MAFKQASPDGLKRYQDDRFGMFVHWGLYSLVGAHEWAMFRDRRSVADYEVLANRFEGEEFDADAWVRLAADAGQRFITITSRHHDGFSMYDTALSDYKVTKTPFGRDPMVELRAACDRHGVRLGFYVSLLDWHHPAYRAALRERSGLAWEDYVGFLHGQVEELSTQYGDVAEYWIDGYWPAEWATNREKNWFGPSGDFQLPELYDKIHTLQPNAVIMHNHHAAPQPGEDVQGFEGDLPGENTNEINVTPLTLEARETCQTTSTIAYGFHKDDHKYRDVRELLTMLVRGAGSGATFLLNVGPTPQGTIPLPAQQNLRAMGDWLSRNGEGIYQTRAGQLQVADIDGRDSLRHAFTSTVGADGAHYVHLLNGDAPTSFFVDLPEGQHARDVEATLLTDAGPVPAKILGDGDTISVTVPAERREALISTVRLRVR</sequence>
<evidence type="ECO:0000256" key="6">
    <source>
        <dbReference type="ARBA" id="ARBA00023295"/>
    </source>
</evidence>
<name>A0A4U0T8L0_9ACTN</name>
<dbReference type="GO" id="GO:0016139">
    <property type="term" value="P:glycoside catabolic process"/>
    <property type="evidence" value="ECO:0007669"/>
    <property type="project" value="TreeGrafter"/>
</dbReference>
<dbReference type="InterPro" id="IPR016286">
    <property type="entry name" value="FUC_metazoa-typ"/>
</dbReference>
<accession>A0A4U0T8L0</accession>
<dbReference type="SMART" id="SM00812">
    <property type="entry name" value="Alpha_L_fucos"/>
    <property type="match status" value="1"/>
</dbReference>
<keyword evidence="5" id="KW-0378">Hydrolase</keyword>
<dbReference type="GO" id="GO:0005764">
    <property type="term" value="C:lysosome"/>
    <property type="evidence" value="ECO:0007669"/>
    <property type="project" value="TreeGrafter"/>
</dbReference>
<evidence type="ECO:0000256" key="4">
    <source>
        <dbReference type="ARBA" id="ARBA00022729"/>
    </source>
</evidence>
<dbReference type="InterPro" id="IPR017853">
    <property type="entry name" value="GH"/>
</dbReference>
<dbReference type="EMBL" id="SUMC01000011">
    <property type="protein sequence ID" value="TKA10925.1"/>
    <property type="molecule type" value="Genomic_DNA"/>
</dbReference>
<evidence type="ECO:0000256" key="2">
    <source>
        <dbReference type="ARBA" id="ARBA00007951"/>
    </source>
</evidence>
<dbReference type="Gene3D" id="3.20.20.80">
    <property type="entry name" value="Glycosidases"/>
    <property type="match status" value="1"/>
</dbReference>
<evidence type="ECO:0000313" key="9">
    <source>
        <dbReference type="EMBL" id="TKA10925.1"/>
    </source>
</evidence>
<feature type="domain" description="Glycoside hydrolase family 29 N-terminal" evidence="8">
    <location>
        <begin position="12"/>
        <end position="327"/>
    </location>
</feature>
<keyword evidence="6" id="KW-0326">Glycosidase</keyword>
<evidence type="ECO:0000259" key="8">
    <source>
        <dbReference type="Pfam" id="PF01120"/>
    </source>
</evidence>
<comment type="caution">
    <text evidence="9">The sequence shown here is derived from an EMBL/GenBank/DDBJ whole genome shotgun (WGS) entry which is preliminary data.</text>
</comment>
<evidence type="ECO:0000313" key="10">
    <source>
        <dbReference type="Proteomes" id="UP000305778"/>
    </source>
</evidence>
<proteinExistence type="inferred from homology"/>
<dbReference type="InterPro" id="IPR057739">
    <property type="entry name" value="Glyco_hydro_29_N"/>
</dbReference>
<dbReference type="PANTHER" id="PTHR10030:SF37">
    <property type="entry name" value="ALPHA-L-FUCOSIDASE-RELATED"/>
    <property type="match status" value="1"/>
</dbReference>
<comment type="function">
    <text evidence="1">Alpha-L-fucosidase is responsible for hydrolyzing the alpha-1,6-linked fucose joined to the reducing-end N-acetylglucosamine of the carbohydrate moieties of glycoproteins.</text>
</comment>
<protein>
    <recommendedName>
        <fullName evidence="3">alpha-L-fucosidase</fullName>
        <ecNumber evidence="3">3.2.1.51</ecNumber>
    </recommendedName>
</protein>
<dbReference type="RefSeq" id="WP_136724374.1">
    <property type="nucleotide sequence ID" value="NZ_SUMC01000011.1"/>
</dbReference>
<dbReference type="OrthoDB" id="5526311at2"/>
<evidence type="ECO:0000256" key="7">
    <source>
        <dbReference type="PIRSR" id="PIRSR001092-1"/>
    </source>
</evidence>
<evidence type="ECO:0000256" key="5">
    <source>
        <dbReference type="ARBA" id="ARBA00022801"/>
    </source>
</evidence>
<dbReference type="AlphaFoldDB" id="A0A4U0T8L0"/>
<dbReference type="InterPro" id="IPR000933">
    <property type="entry name" value="Glyco_hydro_29"/>
</dbReference>
<comment type="similarity">
    <text evidence="2">Belongs to the glycosyl hydrolase 29 family.</text>
</comment>
<dbReference type="EC" id="3.2.1.51" evidence="3"/>
<keyword evidence="4" id="KW-0732">Signal</keyword>
<keyword evidence="10" id="KW-1185">Reference proteome</keyword>
<organism evidence="9 10">
    <name type="scientific">Actinacidiphila oryziradicis</name>
    <dbReference type="NCBI Taxonomy" id="2571141"/>
    <lineage>
        <taxon>Bacteria</taxon>
        <taxon>Bacillati</taxon>
        <taxon>Actinomycetota</taxon>
        <taxon>Actinomycetes</taxon>
        <taxon>Kitasatosporales</taxon>
        <taxon>Streptomycetaceae</taxon>
        <taxon>Actinacidiphila</taxon>
    </lineage>
</organism>
<dbReference type="Proteomes" id="UP000305778">
    <property type="component" value="Unassembled WGS sequence"/>
</dbReference>
<dbReference type="GO" id="GO:0004560">
    <property type="term" value="F:alpha-L-fucosidase activity"/>
    <property type="evidence" value="ECO:0007669"/>
    <property type="project" value="InterPro"/>
</dbReference>
<dbReference type="PRINTS" id="PR00741">
    <property type="entry name" value="GLHYDRLASE29"/>
</dbReference>
<evidence type="ECO:0000256" key="1">
    <source>
        <dbReference type="ARBA" id="ARBA00004071"/>
    </source>
</evidence>
<feature type="site" description="May be important for catalysis" evidence="7">
    <location>
        <position position="258"/>
    </location>
</feature>
<reference evidence="9 10" key="1">
    <citation type="submission" date="2019-04" db="EMBL/GenBank/DDBJ databases">
        <title>Streptomyces oryziradicis sp. nov., a novel actinomycete isolated from rhizosphere soil of rice (Oryza sativa L.).</title>
        <authorList>
            <person name="Li C."/>
        </authorList>
    </citation>
    <scope>NUCLEOTIDE SEQUENCE [LARGE SCALE GENOMIC DNA]</scope>
    <source>
        <strain evidence="9 10">NEAU-C40</strain>
    </source>
</reference>
<dbReference type="Pfam" id="PF01120">
    <property type="entry name" value="Alpha_L_fucos"/>
    <property type="match status" value="1"/>
</dbReference>
<gene>
    <name evidence="9" type="ORF">FCI23_15010</name>
</gene>
<dbReference type="SUPFAM" id="SSF51445">
    <property type="entry name" value="(Trans)glycosidases"/>
    <property type="match status" value="1"/>
</dbReference>
<dbReference type="GO" id="GO:0006004">
    <property type="term" value="P:fucose metabolic process"/>
    <property type="evidence" value="ECO:0007669"/>
    <property type="project" value="InterPro"/>
</dbReference>
<evidence type="ECO:0000256" key="3">
    <source>
        <dbReference type="ARBA" id="ARBA00012662"/>
    </source>
</evidence>